<dbReference type="InterPro" id="IPR032687">
    <property type="entry name" value="AraC-type_N"/>
</dbReference>
<feature type="domain" description="HTH araC/xylS-type" evidence="4">
    <location>
        <begin position="234"/>
        <end position="332"/>
    </location>
</feature>
<dbReference type="PANTHER" id="PTHR47894:SF4">
    <property type="entry name" value="HTH-TYPE TRANSCRIPTIONAL REGULATOR GADX"/>
    <property type="match status" value="1"/>
</dbReference>
<dbReference type="AlphaFoldDB" id="A0A024HFJ0"/>
<dbReference type="Gene3D" id="1.10.10.60">
    <property type="entry name" value="Homeodomain-like"/>
    <property type="match status" value="1"/>
</dbReference>
<dbReference type="Proteomes" id="UP000025241">
    <property type="component" value="Chromosome I"/>
</dbReference>
<accession>A0A024HFJ0</accession>
<dbReference type="GO" id="GO:0000976">
    <property type="term" value="F:transcription cis-regulatory region binding"/>
    <property type="evidence" value="ECO:0007669"/>
    <property type="project" value="TreeGrafter"/>
</dbReference>
<reference evidence="5 6" key="2">
    <citation type="submission" date="2014-05" db="EMBL/GenBank/DDBJ databases">
        <title>Genome sequence of the 3-chlorobenzoate degrading bacterium Pseudomonas knackmussii B13 shows multiple evidence for horizontal gene transfer.</title>
        <authorList>
            <person name="Miyazaki R."/>
            <person name="Bertelli C."/>
            <person name="Falquet L."/>
            <person name="Robinson-Rechavi M."/>
            <person name="Gharib W."/>
            <person name="Roy S."/>
            <person name="Van der Meer J.R."/>
        </authorList>
    </citation>
    <scope>NUCLEOTIDE SEQUENCE [LARGE SCALE GENOMIC DNA]</scope>
    <source>
        <strain evidence="5 6">B13</strain>
    </source>
</reference>
<dbReference type="EMBL" id="HG322950">
    <property type="protein sequence ID" value="CDF83626.1"/>
    <property type="molecule type" value="Genomic_DNA"/>
</dbReference>
<dbReference type="STRING" id="1301098.PKB_2279"/>
<evidence type="ECO:0000259" key="4">
    <source>
        <dbReference type="PROSITE" id="PS01124"/>
    </source>
</evidence>
<keyword evidence="3" id="KW-0804">Transcription</keyword>
<sequence length="335" mass="38363">MERLMDTIRGTAFLQFGELLAERGVSLRSQLSPHRIGMEVVGDYEKKFSYKSLAQIFEGSAHALAMPELGLELATRQKSTLLGPLQHLAQTAPTAGEGLVAVVRYMRVYSPSILFHLERKPGCTLLCFDNALPCIEEIPQIVEKSLLHGRLLMTELLGVPLQPKTVLLRHQPQAGAEVYQRYFGCQVLFGQDCNALAISQRDMQRPCSRHDAMLHSIVKFYLEAHSHADEKLAFEVERHIHALLPKQRCNLDEIAKILGLHPRTLQRRLARDGFDFEEHVDEIRRQRAEQLLGESDLSVVQIAQELGYRRDTSFYRAHQRWYGMPPLEHRRLLRD</sequence>
<keyword evidence="1" id="KW-0805">Transcription regulation</keyword>
<dbReference type="Pfam" id="PF12625">
    <property type="entry name" value="Arabinose_bd"/>
    <property type="match status" value="1"/>
</dbReference>
<dbReference type="GO" id="GO:0003700">
    <property type="term" value="F:DNA-binding transcription factor activity"/>
    <property type="evidence" value="ECO:0007669"/>
    <property type="project" value="InterPro"/>
</dbReference>
<dbReference type="SUPFAM" id="SSF46689">
    <property type="entry name" value="Homeodomain-like"/>
    <property type="match status" value="1"/>
</dbReference>
<evidence type="ECO:0000256" key="3">
    <source>
        <dbReference type="ARBA" id="ARBA00023163"/>
    </source>
</evidence>
<dbReference type="PROSITE" id="PS01124">
    <property type="entry name" value="HTH_ARAC_FAMILY_2"/>
    <property type="match status" value="1"/>
</dbReference>
<protein>
    <submittedName>
        <fullName evidence="5">DNA-binding domain-containing protein, AraC-type</fullName>
    </submittedName>
</protein>
<dbReference type="Pfam" id="PF12833">
    <property type="entry name" value="HTH_18"/>
    <property type="match status" value="1"/>
</dbReference>
<dbReference type="GO" id="GO:0005829">
    <property type="term" value="C:cytosol"/>
    <property type="evidence" value="ECO:0007669"/>
    <property type="project" value="TreeGrafter"/>
</dbReference>
<dbReference type="InterPro" id="IPR009057">
    <property type="entry name" value="Homeodomain-like_sf"/>
</dbReference>
<dbReference type="PANTHER" id="PTHR47894">
    <property type="entry name" value="HTH-TYPE TRANSCRIPTIONAL REGULATOR GADX"/>
    <property type="match status" value="1"/>
</dbReference>
<evidence type="ECO:0000313" key="5">
    <source>
        <dbReference type="EMBL" id="CDF83626.1"/>
    </source>
</evidence>
<dbReference type="eggNOG" id="COG2207">
    <property type="taxonomic scope" value="Bacteria"/>
</dbReference>
<dbReference type="InterPro" id="IPR018060">
    <property type="entry name" value="HTH_AraC"/>
</dbReference>
<name>A0A024HFJ0_PSEKB</name>
<keyword evidence="2 5" id="KW-0238">DNA-binding</keyword>
<gene>
    <name evidence="5" type="ORF">PKB_2279</name>
</gene>
<proteinExistence type="predicted"/>
<evidence type="ECO:0000256" key="2">
    <source>
        <dbReference type="ARBA" id="ARBA00023125"/>
    </source>
</evidence>
<organism evidence="5 6">
    <name type="scientific">Pseudomonas knackmussii (strain DSM 6978 / CCUG 54928 / LMG 23759 / B13)</name>
    <dbReference type="NCBI Taxonomy" id="1301098"/>
    <lineage>
        <taxon>Bacteria</taxon>
        <taxon>Pseudomonadati</taxon>
        <taxon>Pseudomonadota</taxon>
        <taxon>Gammaproteobacteria</taxon>
        <taxon>Pseudomonadales</taxon>
        <taxon>Pseudomonadaceae</taxon>
        <taxon>Pseudomonas</taxon>
    </lineage>
</organism>
<dbReference type="HOGENOM" id="CLU_047522_1_2_6"/>
<reference evidence="5 6" key="1">
    <citation type="submission" date="2013-03" db="EMBL/GenBank/DDBJ databases">
        <authorList>
            <person name="Linke B."/>
        </authorList>
    </citation>
    <scope>NUCLEOTIDE SEQUENCE [LARGE SCALE GENOMIC DNA]</scope>
    <source>
        <strain evidence="5 6">B13</strain>
    </source>
</reference>
<dbReference type="PATRIC" id="fig|1301098.3.peg.2277"/>
<dbReference type="SMART" id="SM00342">
    <property type="entry name" value="HTH_ARAC"/>
    <property type="match status" value="1"/>
</dbReference>
<dbReference type="KEGG" id="pkc:PKB_2279"/>
<evidence type="ECO:0000313" key="6">
    <source>
        <dbReference type="Proteomes" id="UP000025241"/>
    </source>
</evidence>
<evidence type="ECO:0000256" key="1">
    <source>
        <dbReference type="ARBA" id="ARBA00023015"/>
    </source>
</evidence>
<keyword evidence="6" id="KW-1185">Reference proteome</keyword>